<dbReference type="EMBL" id="SOEG01000028">
    <property type="protein sequence ID" value="TDX48398.1"/>
    <property type="molecule type" value="Genomic_DNA"/>
</dbReference>
<dbReference type="STRING" id="926561.GCA_000379025_01469"/>
<organism evidence="1 2">
    <name type="scientific">Orenia marismortui</name>
    <dbReference type="NCBI Taxonomy" id="46469"/>
    <lineage>
        <taxon>Bacteria</taxon>
        <taxon>Bacillati</taxon>
        <taxon>Bacillota</taxon>
        <taxon>Clostridia</taxon>
        <taxon>Halanaerobiales</taxon>
        <taxon>Halobacteroidaceae</taxon>
        <taxon>Orenia</taxon>
    </lineage>
</organism>
<sequence length="154" mass="16899">MHIIYHDVGGAHSVAVAAALHLNKLPVDNIPTKEDIISLATFDKIKKKDIGHLIYQGKDEFANPVYTLGYKYSSKIALPLLQDTYALLGNKDDLLLIDTKPTINFLMKVGGFTSRGLGISSLGRPIVTRGVLKAYPKLVELVSNVKRNLKAKKS</sequence>
<name>A0A4R8GRB1_9FIRM</name>
<gene>
    <name evidence="1" type="ORF">C7959_1286</name>
</gene>
<dbReference type="InterPro" id="IPR021525">
    <property type="entry name" value="DUF3189"/>
</dbReference>
<dbReference type="Pfam" id="PF11385">
    <property type="entry name" value="DUF3189"/>
    <property type="match status" value="1"/>
</dbReference>
<comment type="caution">
    <text evidence="1">The sequence shown here is derived from an EMBL/GenBank/DDBJ whole genome shotgun (WGS) entry which is preliminary data.</text>
</comment>
<keyword evidence="2" id="KW-1185">Reference proteome</keyword>
<protein>
    <submittedName>
        <fullName evidence="1">Uncharacterized protein DUF3189</fullName>
    </submittedName>
</protein>
<accession>A0A4R8GRB1</accession>
<evidence type="ECO:0000313" key="1">
    <source>
        <dbReference type="EMBL" id="TDX48398.1"/>
    </source>
</evidence>
<dbReference type="Proteomes" id="UP000295832">
    <property type="component" value="Unassembled WGS sequence"/>
</dbReference>
<dbReference type="AlphaFoldDB" id="A0A4R8GRB1"/>
<evidence type="ECO:0000313" key="2">
    <source>
        <dbReference type="Proteomes" id="UP000295832"/>
    </source>
</evidence>
<dbReference type="RefSeq" id="WP_134118047.1">
    <property type="nucleotide sequence ID" value="NZ_SOEG01000028.1"/>
</dbReference>
<reference evidence="1 2" key="1">
    <citation type="submission" date="2019-03" db="EMBL/GenBank/DDBJ databases">
        <title>Subsurface microbial communities from deep shales in Ohio and West Virginia, USA.</title>
        <authorList>
            <person name="Wrighton K."/>
        </authorList>
    </citation>
    <scope>NUCLEOTIDE SEQUENCE [LARGE SCALE GENOMIC DNA]</scope>
    <source>
        <strain evidence="1 2">MSL 6dP</strain>
    </source>
</reference>
<proteinExistence type="predicted"/>